<evidence type="ECO:0000256" key="8">
    <source>
        <dbReference type="SAM" id="Phobius"/>
    </source>
</evidence>
<protein>
    <submittedName>
        <fullName evidence="9">V/A-type H+-transporting ATPase subunit I</fullName>
    </submittedName>
</protein>
<proteinExistence type="inferred from homology"/>
<dbReference type="PANTHER" id="PTHR11629">
    <property type="entry name" value="VACUOLAR PROTON ATPASES"/>
    <property type="match status" value="1"/>
</dbReference>
<dbReference type="GO" id="GO:0033179">
    <property type="term" value="C:proton-transporting V-type ATPase, V0 domain"/>
    <property type="evidence" value="ECO:0007669"/>
    <property type="project" value="InterPro"/>
</dbReference>
<feature type="transmembrane region" description="Helical" evidence="8">
    <location>
        <begin position="440"/>
        <end position="461"/>
    </location>
</feature>
<feature type="transmembrane region" description="Helical" evidence="8">
    <location>
        <begin position="511"/>
        <end position="531"/>
    </location>
</feature>
<name>A0A1I3IVJ0_9SPIR</name>
<evidence type="ECO:0000256" key="7">
    <source>
        <dbReference type="ARBA" id="ARBA00023136"/>
    </source>
</evidence>
<evidence type="ECO:0000256" key="3">
    <source>
        <dbReference type="ARBA" id="ARBA00022448"/>
    </source>
</evidence>
<dbReference type="GO" id="GO:0007035">
    <property type="term" value="P:vacuolar acidification"/>
    <property type="evidence" value="ECO:0007669"/>
    <property type="project" value="TreeGrafter"/>
</dbReference>
<keyword evidence="10" id="KW-1185">Reference proteome</keyword>
<comment type="similarity">
    <text evidence="2">Belongs to the V-ATPase 116 kDa subunit family.</text>
</comment>
<dbReference type="GO" id="GO:0046961">
    <property type="term" value="F:proton-transporting ATPase activity, rotational mechanism"/>
    <property type="evidence" value="ECO:0007669"/>
    <property type="project" value="InterPro"/>
</dbReference>
<organism evidence="9 10">
    <name type="scientific">Treponema bryantii</name>
    <dbReference type="NCBI Taxonomy" id="163"/>
    <lineage>
        <taxon>Bacteria</taxon>
        <taxon>Pseudomonadati</taxon>
        <taxon>Spirochaetota</taxon>
        <taxon>Spirochaetia</taxon>
        <taxon>Spirochaetales</taxon>
        <taxon>Treponemataceae</taxon>
        <taxon>Treponema</taxon>
    </lineage>
</organism>
<evidence type="ECO:0000256" key="5">
    <source>
        <dbReference type="ARBA" id="ARBA00022989"/>
    </source>
</evidence>
<accession>A0A1I3IVJ0</accession>
<dbReference type="GO" id="GO:0016471">
    <property type="term" value="C:vacuolar proton-transporting V-type ATPase complex"/>
    <property type="evidence" value="ECO:0007669"/>
    <property type="project" value="TreeGrafter"/>
</dbReference>
<dbReference type="AlphaFoldDB" id="A0A1I3IVJ0"/>
<sequence length="648" mass="71436">MIEPMKKVSIVLLNKEKEEALKALRKIGLVHLEKIEGAGEKLTAFKEYSNNAMLSESILGEIKLPKQKGKTAELSNEKIVELCSEIVQKSERKKQLMEEISADTTELDRFALWGSVSNEDLEFLKEKGIALKMYEINAEKYNLVDPDIQTILVNNDKKTVRFLIVNGGEGRPEKLLPEAFEVPNPRISTSLLEEEIRKDEKELDEIQKFYLENAKYVPAIAAFRKGLESDIEFENINCGMGCEKSGTENDLAWLSGYVPAADLEDFKRCCSANGWAIAYADPEDEDVEVPTKLKNNKFVSLIYPLTDFLGTVPGYHEFDISGWFLLFFTIFFAMIFGDGGYGLLVAAVILFLMLKTKLSGKKVPAAFGLFLLVSLATVVWGAVTCTWFGISPDKLPDWLTGLSIPYISGAYAKNPDGSAFIWNVPWISDPDIGLTKDQNLQIFCFSLALIQLCVAHIKAGVRNIKDKKGLKVLGDLGSLLQLVGMFWVVLAMVVNGQVFPMLGYIGNVPVGYIEVSLIAVGFAMSFVFANYEGSIGASILESCKNIISVLLGVVNVFSDIVSYIRLWAVGLAGAAISETVNTLASPILGHAILFIAAIVLLVFGHGLNMILNVLSVIVHGVRLNTLEFCTHVGMSWSGVKYQPFADNE</sequence>
<feature type="transmembrane region" description="Helical" evidence="8">
    <location>
        <begin position="543"/>
        <end position="567"/>
    </location>
</feature>
<evidence type="ECO:0000256" key="1">
    <source>
        <dbReference type="ARBA" id="ARBA00004141"/>
    </source>
</evidence>
<evidence type="ECO:0000256" key="2">
    <source>
        <dbReference type="ARBA" id="ARBA00009904"/>
    </source>
</evidence>
<evidence type="ECO:0000256" key="6">
    <source>
        <dbReference type="ARBA" id="ARBA00023065"/>
    </source>
</evidence>
<reference evidence="10" key="1">
    <citation type="submission" date="2016-10" db="EMBL/GenBank/DDBJ databases">
        <authorList>
            <person name="Varghese N."/>
            <person name="Submissions S."/>
        </authorList>
    </citation>
    <scope>NUCLEOTIDE SEQUENCE [LARGE SCALE GENOMIC DNA]</scope>
    <source>
        <strain evidence="10">XBD1002</strain>
    </source>
</reference>
<feature type="transmembrane region" description="Helical" evidence="8">
    <location>
        <begin position="366"/>
        <end position="390"/>
    </location>
</feature>
<keyword evidence="7 8" id="KW-0472">Membrane</keyword>
<comment type="subcellular location">
    <subcellularLocation>
        <location evidence="1">Membrane</location>
        <topology evidence="1">Multi-pass membrane protein</topology>
    </subcellularLocation>
</comment>
<dbReference type="PANTHER" id="PTHR11629:SF63">
    <property type="entry name" value="V-TYPE PROTON ATPASE SUBUNIT A"/>
    <property type="match status" value="1"/>
</dbReference>
<evidence type="ECO:0000313" key="9">
    <source>
        <dbReference type="EMBL" id="SFI51941.1"/>
    </source>
</evidence>
<dbReference type="InterPro" id="IPR002490">
    <property type="entry name" value="V-ATPase_116kDa_su"/>
</dbReference>
<feature type="transmembrane region" description="Helical" evidence="8">
    <location>
        <begin position="482"/>
        <end position="505"/>
    </location>
</feature>
<evidence type="ECO:0000256" key="4">
    <source>
        <dbReference type="ARBA" id="ARBA00022692"/>
    </source>
</evidence>
<dbReference type="RefSeq" id="WP_074930560.1">
    <property type="nucleotide sequence ID" value="NZ_FORI01000002.1"/>
</dbReference>
<dbReference type="Proteomes" id="UP000182737">
    <property type="component" value="Unassembled WGS sequence"/>
</dbReference>
<gene>
    <name evidence="9" type="ORF">SAMN04487775_102161</name>
</gene>
<keyword evidence="6" id="KW-0406">Ion transport</keyword>
<feature type="transmembrane region" description="Helical" evidence="8">
    <location>
        <begin position="587"/>
        <end position="607"/>
    </location>
</feature>
<dbReference type="GO" id="GO:0051117">
    <property type="term" value="F:ATPase binding"/>
    <property type="evidence" value="ECO:0007669"/>
    <property type="project" value="TreeGrafter"/>
</dbReference>
<keyword evidence="4 8" id="KW-0812">Transmembrane</keyword>
<keyword evidence="3" id="KW-0813">Transport</keyword>
<evidence type="ECO:0000313" key="10">
    <source>
        <dbReference type="Proteomes" id="UP000182737"/>
    </source>
</evidence>
<keyword evidence="5 8" id="KW-1133">Transmembrane helix</keyword>
<feature type="transmembrane region" description="Helical" evidence="8">
    <location>
        <begin position="323"/>
        <end position="354"/>
    </location>
</feature>
<dbReference type="EMBL" id="FORI01000002">
    <property type="protein sequence ID" value="SFI51941.1"/>
    <property type="molecule type" value="Genomic_DNA"/>
</dbReference>